<protein>
    <recommendedName>
        <fullName evidence="3">RNase H type-1 domain-containing protein</fullName>
    </recommendedName>
</protein>
<sequence>MLWQMVVAKAGCKDCGLFPCVLESDEKVAVNRVLNINLLNASYGSILSDIADLRAQSMDLPVCVVPSSANCAAQCLANLALKSLSNSFWMEEAPPCIRGLIDADMLS</sequence>
<dbReference type="Proteomes" id="UP001168877">
    <property type="component" value="Unassembled WGS sequence"/>
</dbReference>
<evidence type="ECO:0000313" key="1">
    <source>
        <dbReference type="EMBL" id="KAK0582866.1"/>
    </source>
</evidence>
<dbReference type="AlphaFoldDB" id="A0AA39VKG6"/>
<organism evidence="1 2">
    <name type="scientific">Acer saccharum</name>
    <name type="common">Sugar maple</name>
    <dbReference type="NCBI Taxonomy" id="4024"/>
    <lineage>
        <taxon>Eukaryota</taxon>
        <taxon>Viridiplantae</taxon>
        <taxon>Streptophyta</taxon>
        <taxon>Embryophyta</taxon>
        <taxon>Tracheophyta</taxon>
        <taxon>Spermatophyta</taxon>
        <taxon>Magnoliopsida</taxon>
        <taxon>eudicotyledons</taxon>
        <taxon>Gunneridae</taxon>
        <taxon>Pentapetalae</taxon>
        <taxon>rosids</taxon>
        <taxon>malvids</taxon>
        <taxon>Sapindales</taxon>
        <taxon>Sapindaceae</taxon>
        <taxon>Hippocastanoideae</taxon>
        <taxon>Acereae</taxon>
        <taxon>Acer</taxon>
    </lineage>
</organism>
<reference evidence="1" key="2">
    <citation type="submission" date="2023-06" db="EMBL/GenBank/DDBJ databases">
        <authorList>
            <person name="Swenson N.G."/>
            <person name="Wegrzyn J.L."/>
            <person name="Mcevoy S.L."/>
        </authorList>
    </citation>
    <scope>NUCLEOTIDE SEQUENCE</scope>
    <source>
        <strain evidence="1">NS2018</strain>
        <tissue evidence="1">Leaf</tissue>
    </source>
</reference>
<gene>
    <name evidence="1" type="ORF">LWI29_030520</name>
</gene>
<dbReference type="EMBL" id="JAUESC010000384">
    <property type="protein sequence ID" value="KAK0582866.1"/>
    <property type="molecule type" value="Genomic_DNA"/>
</dbReference>
<comment type="caution">
    <text evidence="1">The sequence shown here is derived from an EMBL/GenBank/DDBJ whole genome shotgun (WGS) entry which is preliminary data.</text>
</comment>
<reference evidence="1" key="1">
    <citation type="journal article" date="2022" name="Plant J.">
        <title>Strategies of tolerance reflected in two North American maple genomes.</title>
        <authorList>
            <person name="McEvoy S.L."/>
            <person name="Sezen U.U."/>
            <person name="Trouern-Trend A."/>
            <person name="McMahon S.M."/>
            <person name="Schaberg P.G."/>
            <person name="Yang J."/>
            <person name="Wegrzyn J.L."/>
            <person name="Swenson N.G."/>
        </authorList>
    </citation>
    <scope>NUCLEOTIDE SEQUENCE</scope>
    <source>
        <strain evidence="1">NS2018</strain>
    </source>
</reference>
<accession>A0AA39VKG6</accession>
<proteinExistence type="predicted"/>
<keyword evidence="2" id="KW-1185">Reference proteome</keyword>
<evidence type="ECO:0008006" key="3">
    <source>
        <dbReference type="Google" id="ProtNLM"/>
    </source>
</evidence>
<name>A0AA39VKG6_ACESA</name>
<evidence type="ECO:0000313" key="2">
    <source>
        <dbReference type="Proteomes" id="UP001168877"/>
    </source>
</evidence>